<reference evidence="1 2" key="1">
    <citation type="submission" date="2018-07" db="EMBL/GenBank/DDBJ databases">
        <title>Halomonas montanilacus sp. nov., isolated from Lake Pengyan on Tibetan Plateau.</title>
        <authorList>
            <person name="Lu H."/>
            <person name="Xing P."/>
            <person name="Wu Q."/>
        </authorList>
    </citation>
    <scope>NUCLEOTIDE SEQUENCE [LARGE SCALE GENOMIC DNA]</scope>
    <source>
        <strain evidence="1 2">PYC7W</strain>
    </source>
</reference>
<keyword evidence="2" id="KW-1185">Reference proteome</keyword>
<dbReference type="Proteomes" id="UP000252405">
    <property type="component" value="Unassembled WGS sequence"/>
</dbReference>
<evidence type="ECO:0000313" key="2">
    <source>
        <dbReference type="Proteomes" id="UP000252405"/>
    </source>
</evidence>
<proteinExistence type="predicted"/>
<name>A0A368U6V6_9GAMM</name>
<organism evidence="1 2">
    <name type="scientific">Billgrantia montanilacus</name>
    <dbReference type="NCBI Taxonomy" id="2282305"/>
    <lineage>
        <taxon>Bacteria</taxon>
        <taxon>Pseudomonadati</taxon>
        <taxon>Pseudomonadota</taxon>
        <taxon>Gammaproteobacteria</taxon>
        <taxon>Oceanospirillales</taxon>
        <taxon>Halomonadaceae</taxon>
        <taxon>Billgrantia</taxon>
    </lineage>
</organism>
<sequence length="75" mass="8137">MAASMAWLVAVVAAATLWGWLTGRTWQPVHAAEAQVQLAATILALKEGAYRRRRRISRSVLGGVLIGTHIKLVDT</sequence>
<evidence type="ECO:0000313" key="1">
    <source>
        <dbReference type="EMBL" id="RCV91842.1"/>
    </source>
</evidence>
<dbReference type="EMBL" id="QPII01000001">
    <property type="protein sequence ID" value="RCV91842.1"/>
    <property type="molecule type" value="Genomic_DNA"/>
</dbReference>
<dbReference type="AlphaFoldDB" id="A0A368U6V6"/>
<comment type="caution">
    <text evidence="1">The sequence shown here is derived from an EMBL/GenBank/DDBJ whole genome shotgun (WGS) entry which is preliminary data.</text>
</comment>
<accession>A0A368U6V6</accession>
<protein>
    <submittedName>
        <fullName evidence="1">Uncharacterized protein</fullName>
    </submittedName>
</protein>
<gene>
    <name evidence="1" type="ORF">DU505_01895</name>
</gene>